<protein>
    <recommendedName>
        <fullName evidence="2">DUF177 domain-containing protein</fullName>
    </recommendedName>
</protein>
<proteinExistence type="predicted"/>
<evidence type="ECO:0000313" key="1">
    <source>
        <dbReference type="EMBL" id="SUZ94633.1"/>
    </source>
</evidence>
<gene>
    <name evidence="1" type="ORF">METZ01_LOCUS47487</name>
</gene>
<dbReference type="PANTHER" id="PTHR34374:SF1">
    <property type="entry name" value="LARGE RIBOSOMAL RNA SUBUNIT ACCUMULATION PROTEIN YCED HOMOLOG 1, CHLOROPLASTIC"/>
    <property type="match status" value="1"/>
</dbReference>
<accession>A0A381S0E2</accession>
<dbReference type="PANTHER" id="PTHR34374">
    <property type="entry name" value="LARGE RIBOSOMAL RNA SUBUNIT ACCUMULATION PROTEIN YCED HOMOLOG 1, CHLOROPLASTIC"/>
    <property type="match status" value="1"/>
</dbReference>
<dbReference type="Pfam" id="PF02620">
    <property type="entry name" value="YceD"/>
    <property type="match status" value="1"/>
</dbReference>
<sequence>MKLLRSELESGFKEKLFDINASDLPDRGIRFFDRHIACTLTCSVVQFGFQVSGRLQATVQYDCDRCLDCFDNHLDLPLKLWFTARQELSKNQGSEMILFPDEDDCIDISCELADLIILARSMKSLCSDECKGLCSLCGINLNRASCDCIPAPEDDRWEALKELKLD</sequence>
<reference evidence="1" key="1">
    <citation type="submission" date="2018-05" db="EMBL/GenBank/DDBJ databases">
        <authorList>
            <person name="Lanie J.A."/>
            <person name="Ng W.-L."/>
            <person name="Kazmierczak K.M."/>
            <person name="Andrzejewski T.M."/>
            <person name="Davidsen T.M."/>
            <person name="Wayne K.J."/>
            <person name="Tettelin H."/>
            <person name="Glass J.I."/>
            <person name="Rusch D."/>
            <person name="Podicherti R."/>
            <person name="Tsui H.-C.T."/>
            <person name="Winkler M.E."/>
        </authorList>
    </citation>
    <scope>NUCLEOTIDE SEQUENCE</scope>
</reference>
<dbReference type="InterPro" id="IPR003772">
    <property type="entry name" value="YceD"/>
</dbReference>
<organism evidence="1">
    <name type="scientific">marine metagenome</name>
    <dbReference type="NCBI Taxonomy" id="408172"/>
    <lineage>
        <taxon>unclassified sequences</taxon>
        <taxon>metagenomes</taxon>
        <taxon>ecological metagenomes</taxon>
    </lineage>
</organism>
<name>A0A381S0E2_9ZZZZ</name>
<evidence type="ECO:0008006" key="2">
    <source>
        <dbReference type="Google" id="ProtNLM"/>
    </source>
</evidence>
<dbReference type="EMBL" id="UINC01002252">
    <property type="protein sequence ID" value="SUZ94633.1"/>
    <property type="molecule type" value="Genomic_DNA"/>
</dbReference>
<dbReference type="AlphaFoldDB" id="A0A381S0E2"/>